<dbReference type="InterPro" id="IPR000073">
    <property type="entry name" value="AB_hydrolase_1"/>
</dbReference>
<feature type="chain" id="PRO_5008101222" evidence="3">
    <location>
        <begin position="21"/>
        <end position="606"/>
    </location>
</feature>
<protein>
    <submittedName>
        <fullName evidence="6">Proteinase</fullName>
    </submittedName>
</protein>
<evidence type="ECO:0000313" key="6">
    <source>
        <dbReference type="EMBL" id="OAQ59923.1"/>
    </source>
</evidence>
<sequence length="606" mass="66546">MRKLTHLLPTLLAINGAASSQDLNWRNIFPNRNLVYHDCYDEFKCARLILPLNWLDNKSNHTVTIPIIKLPAVVAETDPTFGGAIITNPGGPGEPGTEFVVDFGHKLRSVADKPGKRHYEIISFDPRGVGNSEPAANCFPDNTLDRIVSTFETRANGASFQGLEAIPYGLALQDVYGKRCKEADDRLEGGIFEYMSTASVARDIVELVDKIEEARAKDQPASSDDSTRTELRKRAMKDVNRVQYWGFSYGTVLGNVLASMFPERIGRIVLDGVVDAEDFVAGQGYALSLIDTDNIVDSFINGCFKAGSSKCRMVQQSDASASDIKSRFSKWFTNLEQSPKIVTVQGTTFIITRAEVGRAILYSLYKPIQTFKDLASVLEDGMSGNYTSLATRMLDMNIISKPVNGCPKDNQPVQGSSGLDSRNGVVCGDGSDVSQESITWWHSYFKDLLDLSPIAAPYWSTIRFTCARWPFKPKWTFKGPFGTPKHDPRVTPGKPAAPILFVSNRLDPVTPLAGARKMVKKYPGAGLVIQESLGHCALVNGESSCLSKHIADYFETGKVPNEVSCHVRCGPWDTGCDVEGVALKNRHSMLGVWSTATSTMDSRKAN</sequence>
<name>A0A179F405_METCM</name>
<dbReference type="PANTHER" id="PTHR43248:SF25">
    <property type="entry name" value="AB HYDROLASE-1 DOMAIN-CONTAINING PROTEIN-RELATED"/>
    <property type="match status" value="1"/>
</dbReference>
<dbReference type="Proteomes" id="UP000078397">
    <property type="component" value="Unassembled WGS sequence"/>
</dbReference>
<feature type="domain" description="AB hydrolase-1" evidence="4">
    <location>
        <begin position="85"/>
        <end position="273"/>
    </location>
</feature>
<evidence type="ECO:0000313" key="7">
    <source>
        <dbReference type="Proteomes" id="UP000078397"/>
    </source>
</evidence>
<keyword evidence="3" id="KW-0732">Signal</keyword>
<dbReference type="RefSeq" id="XP_018137884.1">
    <property type="nucleotide sequence ID" value="XM_018288460.1"/>
</dbReference>
<feature type="signal peptide" evidence="3">
    <location>
        <begin position="1"/>
        <end position="20"/>
    </location>
</feature>
<dbReference type="InterPro" id="IPR029058">
    <property type="entry name" value="AB_hydrolase_fold"/>
</dbReference>
<comment type="similarity">
    <text evidence="1">Belongs to the peptidase S33 family.</text>
</comment>
<dbReference type="EMBL" id="LSBJ02000004">
    <property type="protein sequence ID" value="OAQ59923.1"/>
    <property type="molecule type" value="Genomic_DNA"/>
</dbReference>
<dbReference type="KEGG" id="pchm:VFPPC_10017"/>
<dbReference type="OrthoDB" id="425534at2759"/>
<dbReference type="PANTHER" id="PTHR43248">
    <property type="entry name" value="2-SUCCINYL-6-HYDROXY-2,4-CYCLOHEXADIENE-1-CARBOXYLATE SYNTHASE"/>
    <property type="match status" value="1"/>
</dbReference>
<evidence type="ECO:0000256" key="1">
    <source>
        <dbReference type="ARBA" id="ARBA00010088"/>
    </source>
</evidence>
<dbReference type="Pfam" id="PF08386">
    <property type="entry name" value="Abhydrolase_4"/>
    <property type="match status" value="1"/>
</dbReference>
<dbReference type="STRING" id="1380566.A0A179F405"/>
<evidence type="ECO:0000256" key="3">
    <source>
        <dbReference type="SAM" id="SignalP"/>
    </source>
</evidence>
<dbReference type="GO" id="GO:0016787">
    <property type="term" value="F:hydrolase activity"/>
    <property type="evidence" value="ECO:0007669"/>
    <property type="project" value="UniProtKB-KW"/>
</dbReference>
<dbReference type="InterPro" id="IPR013595">
    <property type="entry name" value="Pept_S33_TAP-like_C"/>
</dbReference>
<dbReference type="InterPro" id="IPR051601">
    <property type="entry name" value="Serine_prot/Carboxylest_S33"/>
</dbReference>
<comment type="caution">
    <text evidence="6">The sequence shown here is derived from an EMBL/GenBank/DDBJ whole genome shotgun (WGS) entry which is preliminary data.</text>
</comment>
<dbReference type="SUPFAM" id="SSF53474">
    <property type="entry name" value="alpha/beta-Hydrolases"/>
    <property type="match status" value="1"/>
</dbReference>
<keyword evidence="2" id="KW-0378">Hydrolase</keyword>
<keyword evidence="7" id="KW-1185">Reference proteome</keyword>
<reference evidence="6 7" key="1">
    <citation type="journal article" date="2016" name="PLoS Pathog.">
        <title>Biosynthesis of antibiotic leucinostatins in bio-control fungus Purpureocillium lilacinum and their inhibition on phytophthora revealed by genome mining.</title>
        <authorList>
            <person name="Wang G."/>
            <person name="Liu Z."/>
            <person name="Lin R."/>
            <person name="Li E."/>
            <person name="Mao Z."/>
            <person name="Ling J."/>
            <person name="Yang Y."/>
            <person name="Yin W.B."/>
            <person name="Xie B."/>
        </authorList>
    </citation>
    <scope>NUCLEOTIDE SEQUENCE [LARGE SCALE GENOMIC DNA]</scope>
    <source>
        <strain evidence="6">170</strain>
    </source>
</reference>
<dbReference type="AlphaFoldDB" id="A0A179F405"/>
<evidence type="ECO:0000259" key="4">
    <source>
        <dbReference type="Pfam" id="PF00561"/>
    </source>
</evidence>
<dbReference type="Pfam" id="PF00561">
    <property type="entry name" value="Abhydrolase_1"/>
    <property type="match status" value="1"/>
</dbReference>
<evidence type="ECO:0000256" key="2">
    <source>
        <dbReference type="ARBA" id="ARBA00022801"/>
    </source>
</evidence>
<proteinExistence type="inferred from homology"/>
<feature type="domain" description="Peptidase S33 tripeptidyl aminopeptidase-like C-terminal" evidence="5">
    <location>
        <begin position="453"/>
        <end position="565"/>
    </location>
</feature>
<evidence type="ECO:0000259" key="5">
    <source>
        <dbReference type="Pfam" id="PF08386"/>
    </source>
</evidence>
<dbReference type="GeneID" id="28852454"/>
<dbReference type="Gene3D" id="3.40.50.1820">
    <property type="entry name" value="alpha/beta hydrolase"/>
    <property type="match status" value="2"/>
</dbReference>
<organism evidence="6 7">
    <name type="scientific">Pochonia chlamydosporia 170</name>
    <dbReference type="NCBI Taxonomy" id="1380566"/>
    <lineage>
        <taxon>Eukaryota</taxon>
        <taxon>Fungi</taxon>
        <taxon>Dikarya</taxon>
        <taxon>Ascomycota</taxon>
        <taxon>Pezizomycotina</taxon>
        <taxon>Sordariomycetes</taxon>
        <taxon>Hypocreomycetidae</taxon>
        <taxon>Hypocreales</taxon>
        <taxon>Clavicipitaceae</taxon>
        <taxon>Pochonia</taxon>
    </lineage>
</organism>
<gene>
    <name evidence="6" type="ORF">VFPPC_10017</name>
</gene>
<accession>A0A179F405</accession>